<dbReference type="InterPro" id="IPR046355">
    <property type="entry name" value="Gab1-4-like"/>
</dbReference>
<dbReference type="AlphaFoldDB" id="A0A8J6G9J8"/>
<sequence length="102" mass="11427">MAEEISSQEVEVLCLEKRRFILQSDQMSDNRDLLEYYKNEHSKKPLRIIGLNFCEQMASGLTFTMKEVQEALDSSTELGNHCNNQLPQDVASTPAFSGSPGG</sequence>
<evidence type="ECO:0000313" key="3">
    <source>
        <dbReference type="Proteomes" id="UP000710432"/>
    </source>
</evidence>
<dbReference type="PANTHER" id="PTHR45960">
    <property type="entry name" value="GRB2-ASSOCIATED-BINDING PROTEIN"/>
    <property type="match status" value="1"/>
</dbReference>
<comment type="caution">
    <text evidence="2">The sequence shown here is derived from an EMBL/GenBank/DDBJ whole genome shotgun (WGS) entry which is preliminary data.</text>
</comment>
<feature type="region of interest" description="Disordered" evidence="1">
    <location>
        <begin position="76"/>
        <end position="102"/>
    </location>
</feature>
<dbReference type="GO" id="GO:0005737">
    <property type="term" value="C:cytoplasm"/>
    <property type="evidence" value="ECO:0007669"/>
    <property type="project" value="TreeGrafter"/>
</dbReference>
<gene>
    <name evidence="2" type="ORF">LTLLF_174470</name>
</gene>
<dbReference type="Gene3D" id="2.30.29.30">
    <property type="entry name" value="Pleckstrin-homology domain (PH domain)/Phosphotyrosine-binding domain (PTB)"/>
    <property type="match status" value="1"/>
</dbReference>
<dbReference type="GO" id="GO:0005068">
    <property type="term" value="F:transmembrane receptor protein tyrosine kinase adaptor activity"/>
    <property type="evidence" value="ECO:0007669"/>
    <property type="project" value="TreeGrafter"/>
</dbReference>
<dbReference type="EMBL" id="JAATJU010024200">
    <property type="protein sequence ID" value="KAH0506162.1"/>
    <property type="molecule type" value="Genomic_DNA"/>
</dbReference>
<evidence type="ECO:0000256" key="1">
    <source>
        <dbReference type="SAM" id="MobiDB-lite"/>
    </source>
</evidence>
<organism evidence="2 3">
    <name type="scientific">Microtus ochrogaster</name>
    <name type="common">Prairie vole</name>
    <dbReference type="NCBI Taxonomy" id="79684"/>
    <lineage>
        <taxon>Eukaryota</taxon>
        <taxon>Metazoa</taxon>
        <taxon>Chordata</taxon>
        <taxon>Craniata</taxon>
        <taxon>Vertebrata</taxon>
        <taxon>Euteleostomi</taxon>
        <taxon>Mammalia</taxon>
        <taxon>Eutheria</taxon>
        <taxon>Euarchontoglires</taxon>
        <taxon>Glires</taxon>
        <taxon>Rodentia</taxon>
        <taxon>Myomorpha</taxon>
        <taxon>Muroidea</taxon>
        <taxon>Cricetidae</taxon>
        <taxon>Arvicolinae</taxon>
        <taxon>Microtus</taxon>
    </lineage>
</organism>
<dbReference type="PANTHER" id="PTHR45960:SF1">
    <property type="entry name" value="GRB2-ASSOCIATED-BINDING PROTEIN 2"/>
    <property type="match status" value="1"/>
</dbReference>
<evidence type="ECO:0000313" key="2">
    <source>
        <dbReference type="EMBL" id="KAH0506162.1"/>
    </source>
</evidence>
<reference evidence="2" key="1">
    <citation type="submission" date="2020-03" db="EMBL/GenBank/DDBJ databases">
        <title>Studies in the Genomics of Life Span.</title>
        <authorList>
            <person name="Glass D."/>
        </authorList>
    </citation>
    <scope>NUCLEOTIDE SEQUENCE</scope>
    <source>
        <strain evidence="2">LTLLF</strain>
        <tissue evidence="2">Muscle</tissue>
    </source>
</reference>
<protein>
    <submittedName>
        <fullName evidence="2">GRB2-associated-binding protein 2</fullName>
    </submittedName>
</protein>
<dbReference type="Proteomes" id="UP000710432">
    <property type="component" value="Unassembled WGS sequence"/>
</dbReference>
<name>A0A8J6G9J8_MICOH</name>
<dbReference type="SUPFAM" id="SSF50729">
    <property type="entry name" value="PH domain-like"/>
    <property type="match status" value="1"/>
</dbReference>
<proteinExistence type="predicted"/>
<feature type="compositionally biased region" description="Polar residues" evidence="1">
    <location>
        <begin position="76"/>
        <end position="96"/>
    </location>
</feature>
<dbReference type="InterPro" id="IPR011993">
    <property type="entry name" value="PH-like_dom_sf"/>
</dbReference>
<accession>A0A8J6G9J8</accession>